<dbReference type="Proteomes" id="UP001589870">
    <property type="component" value="Unassembled WGS sequence"/>
</dbReference>
<feature type="domain" description="HTH merR-type" evidence="6">
    <location>
        <begin position="1"/>
        <end position="68"/>
    </location>
</feature>
<evidence type="ECO:0000256" key="2">
    <source>
        <dbReference type="ARBA" id="ARBA00023015"/>
    </source>
</evidence>
<evidence type="ECO:0000256" key="1">
    <source>
        <dbReference type="ARBA" id="ARBA00022491"/>
    </source>
</evidence>
<feature type="coiled-coil region" evidence="5">
    <location>
        <begin position="84"/>
        <end position="118"/>
    </location>
</feature>
<comment type="caution">
    <text evidence="7">The sequence shown here is derived from an EMBL/GenBank/DDBJ whole genome shotgun (WGS) entry which is preliminary data.</text>
</comment>
<keyword evidence="5" id="KW-0175">Coiled coil</keyword>
<evidence type="ECO:0000313" key="7">
    <source>
        <dbReference type="EMBL" id="MFC0865905.1"/>
    </source>
</evidence>
<keyword evidence="2" id="KW-0805">Transcription regulation</keyword>
<keyword evidence="4" id="KW-0804">Transcription</keyword>
<accession>A0ABV6UCH4</accession>
<keyword evidence="8" id="KW-1185">Reference proteome</keyword>
<evidence type="ECO:0000259" key="6">
    <source>
        <dbReference type="PROSITE" id="PS50937"/>
    </source>
</evidence>
<dbReference type="RefSeq" id="WP_394303908.1">
    <property type="nucleotide sequence ID" value="NZ_JBHMQT010000059.1"/>
</dbReference>
<dbReference type="PROSITE" id="PS50937">
    <property type="entry name" value="HTH_MERR_2"/>
    <property type="match status" value="1"/>
</dbReference>
<dbReference type="InterPro" id="IPR000551">
    <property type="entry name" value="MerR-type_HTH_dom"/>
</dbReference>
<evidence type="ECO:0000256" key="4">
    <source>
        <dbReference type="ARBA" id="ARBA00023163"/>
    </source>
</evidence>
<dbReference type="SMART" id="SM00422">
    <property type="entry name" value="HTH_MERR"/>
    <property type="match status" value="1"/>
</dbReference>
<dbReference type="Pfam" id="PF13411">
    <property type="entry name" value="MerR_1"/>
    <property type="match status" value="1"/>
</dbReference>
<dbReference type="PANTHER" id="PTHR30204:SF69">
    <property type="entry name" value="MERR-FAMILY TRANSCRIPTIONAL REGULATOR"/>
    <property type="match status" value="1"/>
</dbReference>
<keyword evidence="1" id="KW-0678">Repressor</keyword>
<dbReference type="EMBL" id="JBHMQT010000059">
    <property type="protein sequence ID" value="MFC0865905.1"/>
    <property type="molecule type" value="Genomic_DNA"/>
</dbReference>
<reference evidence="7 8" key="1">
    <citation type="submission" date="2024-09" db="EMBL/GenBank/DDBJ databases">
        <authorList>
            <person name="Sun Q."/>
            <person name="Mori K."/>
        </authorList>
    </citation>
    <scope>NUCLEOTIDE SEQUENCE [LARGE SCALE GENOMIC DNA]</scope>
    <source>
        <strain evidence="7 8">TBRC 1851</strain>
    </source>
</reference>
<dbReference type="PROSITE" id="PS00552">
    <property type="entry name" value="HTH_MERR_1"/>
    <property type="match status" value="1"/>
</dbReference>
<dbReference type="CDD" id="cd01282">
    <property type="entry name" value="HTH_MerR-like_sg3"/>
    <property type="match status" value="1"/>
</dbReference>
<evidence type="ECO:0000256" key="3">
    <source>
        <dbReference type="ARBA" id="ARBA00023125"/>
    </source>
</evidence>
<organism evidence="7 8">
    <name type="scientific">Sphaerimonospora cavernae</name>
    <dbReference type="NCBI Taxonomy" id="1740611"/>
    <lineage>
        <taxon>Bacteria</taxon>
        <taxon>Bacillati</taxon>
        <taxon>Actinomycetota</taxon>
        <taxon>Actinomycetes</taxon>
        <taxon>Streptosporangiales</taxon>
        <taxon>Streptosporangiaceae</taxon>
        <taxon>Sphaerimonospora</taxon>
    </lineage>
</organism>
<dbReference type="SUPFAM" id="SSF46955">
    <property type="entry name" value="Putative DNA-binding domain"/>
    <property type="match status" value="1"/>
</dbReference>
<dbReference type="PANTHER" id="PTHR30204">
    <property type="entry name" value="REDOX-CYCLING DRUG-SENSING TRANSCRIPTIONAL ACTIVATOR SOXR"/>
    <property type="match status" value="1"/>
</dbReference>
<gene>
    <name evidence="7" type="ORF">ACFHYQ_26755</name>
</gene>
<sequence length="118" mass="13248">MRIGEMSRRAGVSERLLRYYEEQGLISPERTTGGYRVYRDADVNTVHRIRSLLAAGLSTATIALVLPCVRQDGARLVPLCDDSLARLRHEHDRITAAIEELQTSRALLEQAISQTTTR</sequence>
<keyword evidence="3" id="KW-0238">DNA-binding</keyword>
<dbReference type="InterPro" id="IPR047057">
    <property type="entry name" value="MerR_fam"/>
</dbReference>
<proteinExistence type="predicted"/>
<evidence type="ECO:0000313" key="8">
    <source>
        <dbReference type="Proteomes" id="UP001589870"/>
    </source>
</evidence>
<protein>
    <submittedName>
        <fullName evidence="7">MerR family transcriptional regulator</fullName>
    </submittedName>
</protein>
<dbReference type="InterPro" id="IPR009061">
    <property type="entry name" value="DNA-bd_dom_put_sf"/>
</dbReference>
<dbReference type="Gene3D" id="1.10.1660.10">
    <property type="match status" value="1"/>
</dbReference>
<dbReference type="PRINTS" id="PR00040">
    <property type="entry name" value="HTHMERR"/>
</dbReference>
<name>A0ABV6UCH4_9ACTN</name>
<evidence type="ECO:0000256" key="5">
    <source>
        <dbReference type="SAM" id="Coils"/>
    </source>
</evidence>